<evidence type="ECO:0000256" key="6">
    <source>
        <dbReference type="ARBA" id="ARBA00022824"/>
    </source>
</evidence>
<dbReference type="AlphaFoldDB" id="A0A3R7MBK6"/>
<dbReference type="Pfam" id="PF06936">
    <property type="entry name" value="Selenoprotein_S"/>
    <property type="match status" value="1"/>
</dbReference>
<evidence type="ECO:0000313" key="12">
    <source>
        <dbReference type="Proteomes" id="UP000283509"/>
    </source>
</evidence>
<dbReference type="InterPro" id="IPR009703">
    <property type="entry name" value="Selenoprotein_S"/>
</dbReference>
<comment type="subcellular location">
    <subcellularLocation>
        <location evidence="2">Cytoplasm</location>
    </subcellularLocation>
    <subcellularLocation>
        <location evidence="1">Endoplasmic reticulum membrane</location>
        <topology evidence="1">Single-pass membrane protein</topology>
    </subcellularLocation>
</comment>
<dbReference type="OrthoDB" id="6372000at2759"/>
<reference evidence="11 12" key="2">
    <citation type="submission" date="2019-01" db="EMBL/GenBank/DDBJ databases">
        <title>The decoding of complex shrimp genome reveals the adaptation for benthos swimmer, frequently molting mechanism and breeding impact on genome.</title>
        <authorList>
            <person name="Sun Y."/>
            <person name="Gao Y."/>
            <person name="Yu Y."/>
        </authorList>
    </citation>
    <scope>NUCLEOTIDE SEQUENCE [LARGE SCALE GENOMIC DNA]</scope>
    <source>
        <tissue evidence="11">Muscle</tissue>
    </source>
</reference>
<proteinExistence type="inferred from homology"/>
<keyword evidence="7" id="KW-0712">Selenocysteine</keyword>
<evidence type="ECO:0000256" key="7">
    <source>
        <dbReference type="ARBA" id="ARBA00022933"/>
    </source>
</evidence>
<gene>
    <name evidence="11" type="ORF">C7M84_009343</name>
</gene>
<name>A0A3R7MBK6_PENVA</name>
<comment type="similarity">
    <text evidence="3">Belongs to the selenoprotein S family.</text>
</comment>
<reference evidence="11 12" key="1">
    <citation type="submission" date="2018-04" db="EMBL/GenBank/DDBJ databases">
        <authorList>
            <person name="Zhang X."/>
            <person name="Yuan J."/>
            <person name="Li F."/>
            <person name="Xiang J."/>
        </authorList>
    </citation>
    <scope>NUCLEOTIDE SEQUENCE [LARGE SCALE GENOMIC DNA]</scope>
    <source>
        <tissue evidence="11">Muscle</tissue>
    </source>
</reference>
<evidence type="ECO:0000256" key="5">
    <source>
        <dbReference type="ARBA" id="ARBA00022692"/>
    </source>
</evidence>
<organism evidence="11 12">
    <name type="scientific">Penaeus vannamei</name>
    <name type="common">Whiteleg shrimp</name>
    <name type="synonym">Litopenaeus vannamei</name>
    <dbReference type="NCBI Taxonomy" id="6689"/>
    <lineage>
        <taxon>Eukaryota</taxon>
        <taxon>Metazoa</taxon>
        <taxon>Ecdysozoa</taxon>
        <taxon>Arthropoda</taxon>
        <taxon>Crustacea</taxon>
        <taxon>Multicrustacea</taxon>
        <taxon>Malacostraca</taxon>
        <taxon>Eumalacostraca</taxon>
        <taxon>Eucarida</taxon>
        <taxon>Decapoda</taxon>
        <taxon>Dendrobranchiata</taxon>
        <taxon>Penaeoidea</taxon>
        <taxon>Penaeidae</taxon>
        <taxon>Penaeus</taxon>
    </lineage>
</organism>
<evidence type="ECO:0000256" key="3">
    <source>
        <dbReference type="ARBA" id="ARBA00011034"/>
    </source>
</evidence>
<dbReference type="Gene3D" id="6.10.250.2950">
    <property type="match status" value="1"/>
</dbReference>
<dbReference type="GO" id="GO:0030968">
    <property type="term" value="P:endoplasmic reticulum unfolded protein response"/>
    <property type="evidence" value="ECO:0007669"/>
    <property type="project" value="TreeGrafter"/>
</dbReference>
<dbReference type="PANTHER" id="PTHR28621">
    <property type="entry name" value="SELENOPROTEIN S"/>
    <property type="match status" value="1"/>
</dbReference>
<keyword evidence="9" id="KW-0472">Membrane</keyword>
<accession>A0A3R7MBK6</accession>
<dbReference type="GO" id="GO:0030970">
    <property type="term" value="P:retrograde protein transport, ER to cytosol"/>
    <property type="evidence" value="ECO:0007669"/>
    <property type="project" value="TreeGrafter"/>
</dbReference>
<keyword evidence="6" id="KW-0256">Endoplasmic reticulum</keyword>
<dbReference type="GO" id="GO:0036502">
    <property type="term" value="C:Derlin-1-VIMP complex"/>
    <property type="evidence" value="ECO:0007669"/>
    <property type="project" value="TreeGrafter"/>
</dbReference>
<evidence type="ECO:0000256" key="10">
    <source>
        <dbReference type="SAM" id="MobiDB-lite"/>
    </source>
</evidence>
<keyword evidence="4" id="KW-0963">Cytoplasm</keyword>
<evidence type="ECO:0000256" key="2">
    <source>
        <dbReference type="ARBA" id="ARBA00004496"/>
    </source>
</evidence>
<keyword evidence="12" id="KW-1185">Reference proteome</keyword>
<dbReference type="EMBL" id="QCYY01002184">
    <property type="protein sequence ID" value="ROT72271.1"/>
    <property type="molecule type" value="Genomic_DNA"/>
</dbReference>
<evidence type="ECO:0000313" key="11">
    <source>
        <dbReference type="EMBL" id="ROT72271.1"/>
    </source>
</evidence>
<comment type="caution">
    <text evidence="11">The sequence shown here is derived from an EMBL/GenBank/DDBJ whole genome shotgun (WGS) entry which is preliminary data.</text>
</comment>
<feature type="compositionally biased region" description="Polar residues" evidence="10">
    <location>
        <begin position="60"/>
        <end position="71"/>
    </location>
</feature>
<sequence length="116" mass="13285">MQEEYNKRAMAHAEKVQEVEEKKRQERIEDWERHERGEGYRNKTRYTTASEPAAVVPGPSASQSKSSGKLHYGQSTIPLREKEVDHADSDLTEEGLLLVDEVNNCTHRIPSKSIHL</sequence>
<dbReference type="Proteomes" id="UP000283509">
    <property type="component" value="Unassembled WGS sequence"/>
</dbReference>
<evidence type="ECO:0000256" key="9">
    <source>
        <dbReference type="ARBA" id="ARBA00023136"/>
    </source>
</evidence>
<evidence type="ECO:0000256" key="4">
    <source>
        <dbReference type="ARBA" id="ARBA00022490"/>
    </source>
</evidence>
<keyword evidence="8" id="KW-1133">Transmembrane helix</keyword>
<protein>
    <submittedName>
        <fullName evidence="11">VCP-interacting membrane protein</fullName>
    </submittedName>
</protein>
<evidence type="ECO:0000256" key="1">
    <source>
        <dbReference type="ARBA" id="ARBA00004389"/>
    </source>
</evidence>
<feature type="compositionally biased region" description="Basic and acidic residues" evidence="10">
    <location>
        <begin position="1"/>
        <end position="41"/>
    </location>
</feature>
<keyword evidence="5" id="KW-0812">Transmembrane</keyword>
<feature type="region of interest" description="Disordered" evidence="10">
    <location>
        <begin position="1"/>
        <end position="71"/>
    </location>
</feature>
<dbReference type="GO" id="GO:0036513">
    <property type="term" value="C:Derlin-1 retrotranslocation complex"/>
    <property type="evidence" value="ECO:0007669"/>
    <property type="project" value="TreeGrafter"/>
</dbReference>
<dbReference type="PANTHER" id="PTHR28621:SF1">
    <property type="entry name" value="SELENOPROTEIN S"/>
    <property type="match status" value="1"/>
</dbReference>
<evidence type="ECO:0000256" key="8">
    <source>
        <dbReference type="ARBA" id="ARBA00022989"/>
    </source>
</evidence>